<evidence type="ECO:0000313" key="2">
    <source>
        <dbReference type="Proteomes" id="UP000283946"/>
    </source>
</evidence>
<dbReference type="Proteomes" id="UP000283946">
    <property type="component" value="Chromosome"/>
</dbReference>
<dbReference type="AlphaFoldDB" id="A0AAD1AD69"/>
<dbReference type="EMBL" id="CP028130">
    <property type="protein sequence ID" value="AZZ54890.1"/>
    <property type="molecule type" value="Genomic_DNA"/>
</dbReference>
<gene>
    <name evidence="1" type="ORF">C7V51_02590</name>
</gene>
<dbReference type="KEGG" id="ria:C7V51_02590"/>
<proteinExistence type="predicted"/>
<organism evidence="1 2">
    <name type="scientific">Rathayibacter iranicus</name>
    <dbReference type="NCBI Taxonomy" id="59737"/>
    <lineage>
        <taxon>Bacteria</taxon>
        <taxon>Bacillati</taxon>
        <taxon>Actinomycetota</taxon>
        <taxon>Actinomycetes</taxon>
        <taxon>Micrococcales</taxon>
        <taxon>Microbacteriaceae</taxon>
        <taxon>Rathayibacter</taxon>
    </lineage>
</organism>
<name>A0AAD1AD69_9MICO</name>
<dbReference type="RefSeq" id="WP_104354078.1">
    <property type="nucleotide sequence ID" value="NZ_CP028130.1"/>
</dbReference>
<protein>
    <submittedName>
        <fullName evidence="1">Uncharacterized protein</fullName>
    </submittedName>
</protein>
<evidence type="ECO:0000313" key="1">
    <source>
        <dbReference type="EMBL" id="AZZ54890.1"/>
    </source>
</evidence>
<sequence length="129" mass="14146">MISEKTDALGGSAAQRIREHLTTRGLEEAPLDGCPASPLPFADGTPPAVILVSTLDSSDPRDAVTMQRMREVRAEVVRWPRENYRTDGIDLSFDIAVVKNEATGLGMQRHAKNSERRTAVFCEPTTLPL</sequence>
<accession>A0AAD1AD69</accession>
<reference evidence="1 2" key="1">
    <citation type="submission" date="2018-03" db="EMBL/GenBank/DDBJ databases">
        <title>Bacteriophage NCPPB3778 and a type I-E CRISPR drive the evolution of the US Biological Select Agent, Rathayibacter toxicus.</title>
        <authorList>
            <person name="Davis E.W.II."/>
            <person name="Tabima J.F."/>
            <person name="Weisberg A.J."/>
            <person name="Dantas Lopes L."/>
            <person name="Wiseman M.S."/>
            <person name="Wiseman M.S."/>
            <person name="Pupko T."/>
            <person name="Belcher M.S."/>
            <person name="Sechler A.J."/>
            <person name="Tancos M.A."/>
            <person name="Schroeder B.K."/>
            <person name="Murray T.D."/>
            <person name="Luster D.G."/>
            <person name="Schneider W.L."/>
            <person name="Rogers E."/>
            <person name="Andreote F.D."/>
            <person name="Grunwald N.J."/>
            <person name="Putnam M.L."/>
            <person name="Chang J.H."/>
        </authorList>
    </citation>
    <scope>NUCLEOTIDE SEQUENCE [LARGE SCALE GENOMIC DNA]</scope>
    <source>
        <strain evidence="1 2">NCCPB 2253</strain>
    </source>
</reference>